<accession>A0A9X9MAH4</accession>
<feature type="compositionally biased region" description="Polar residues" evidence="1">
    <location>
        <begin position="9"/>
        <end position="30"/>
    </location>
</feature>
<evidence type="ECO:0000256" key="1">
    <source>
        <dbReference type="SAM" id="MobiDB-lite"/>
    </source>
</evidence>
<evidence type="ECO:0000313" key="2">
    <source>
        <dbReference type="EMBL" id="VCX40608.1"/>
    </source>
</evidence>
<keyword evidence="3" id="KW-1185">Reference proteome</keyword>
<feature type="region of interest" description="Disordered" evidence="1">
    <location>
        <begin position="1"/>
        <end position="54"/>
    </location>
</feature>
<dbReference type="EMBL" id="CYRY02045263">
    <property type="protein sequence ID" value="VCX40608.1"/>
    <property type="molecule type" value="Genomic_DNA"/>
</dbReference>
<reference evidence="2 3" key="1">
    <citation type="submission" date="2018-10" db="EMBL/GenBank/DDBJ databases">
        <authorList>
            <person name="Ekblom R."/>
            <person name="Jareborg N."/>
        </authorList>
    </citation>
    <scope>NUCLEOTIDE SEQUENCE [LARGE SCALE GENOMIC DNA]</scope>
    <source>
        <tissue evidence="2">Muscle</tissue>
    </source>
</reference>
<comment type="caution">
    <text evidence="2">The sequence shown here is derived from an EMBL/GenBank/DDBJ whole genome shotgun (WGS) entry which is preliminary data.</text>
</comment>
<organism evidence="2 3">
    <name type="scientific">Gulo gulo</name>
    <name type="common">Wolverine</name>
    <name type="synonym">Gluton</name>
    <dbReference type="NCBI Taxonomy" id="48420"/>
    <lineage>
        <taxon>Eukaryota</taxon>
        <taxon>Metazoa</taxon>
        <taxon>Chordata</taxon>
        <taxon>Craniata</taxon>
        <taxon>Vertebrata</taxon>
        <taxon>Euteleostomi</taxon>
        <taxon>Mammalia</taxon>
        <taxon>Eutheria</taxon>
        <taxon>Laurasiatheria</taxon>
        <taxon>Carnivora</taxon>
        <taxon>Caniformia</taxon>
        <taxon>Musteloidea</taxon>
        <taxon>Mustelidae</taxon>
        <taxon>Guloninae</taxon>
        <taxon>Gulo</taxon>
    </lineage>
</organism>
<proteinExistence type="predicted"/>
<dbReference type="Proteomes" id="UP000269945">
    <property type="component" value="Unassembled WGS sequence"/>
</dbReference>
<gene>
    <name evidence="2" type="ORF">BN2614_LOCUS2</name>
</gene>
<evidence type="ECO:0000313" key="3">
    <source>
        <dbReference type="Proteomes" id="UP000269945"/>
    </source>
</evidence>
<name>A0A9X9MAH4_GULGU</name>
<dbReference type="AlphaFoldDB" id="A0A9X9MAH4"/>
<protein>
    <submittedName>
        <fullName evidence="2">Uncharacterized protein</fullName>
    </submittedName>
</protein>
<sequence>MIVGMQGRGQISSKAMHSSGTGPGETNQDWRGSLHGKEAPGPEQQSYLQLCGVS</sequence>